<name>A0A4D6NEZ6_VIGUN</name>
<dbReference type="AlphaFoldDB" id="A0A4D6NEZ6"/>
<protein>
    <submittedName>
        <fullName evidence="2">Uncharacterized protein</fullName>
    </submittedName>
</protein>
<dbReference type="Proteomes" id="UP000501690">
    <property type="component" value="Linkage Group LG10"/>
</dbReference>
<keyword evidence="3" id="KW-1185">Reference proteome</keyword>
<accession>A0A4D6NEZ6</accession>
<feature type="signal peptide" evidence="1">
    <location>
        <begin position="1"/>
        <end position="22"/>
    </location>
</feature>
<feature type="chain" id="PRO_5020039109" evidence="1">
    <location>
        <begin position="23"/>
        <end position="85"/>
    </location>
</feature>
<gene>
    <name evidence="2" type="ORF">DEO72_LG10g3497</name>
</gene>
<evidence type="ECO:0000313" key="3">
    <source>
        <dbReference type="Proteomes" id="UP000501690"/>
    </source>
</evidence>
<keyword evidence="1" id="KW-0732">Signal</keyword>
<proteinExistence type="predicted"/>
<reference evidence="2 3" key="1">
    <citation type="submission" date="2019-04" db="EMBL/GenBank/DDBJ databases">
        <title>An improved genome assembly and genetic linkage map for asparagus bean, Vigna unguiculata ssp. sesquipedialis.</title>
        <authorList>
            <person name="Xia Q."/>
            <person name="Zhang R."/>
            <person name="Dong Y."/>
        </authorList>
    </citation>
    <scope>NUCLEOTIDE SEQUENCE [LARGE SCALE GENOMIC DNA]</scope>
    <source>
        <tissue evidence="2">Leaf</tissue>
    </source>
</reference>
<sequence length="85" mass="9891">MRERYKFAIFDTTLLWILLLEALQQKGGFKLMFNSSINSFIDPLSLMYQNSQQKSVRLPLLVLEGNIYSEFSAQIHLSILLSYVD</sequence>
<evidence type="ECO:0000256" key="1">
    <source>
        <dbReference type="SAM" id="SignalP"/>
    </source>
</evidence>
<evidence type="ECO:0000313" key="2">
    <source>
        <dbReference type="EMBL" id="QCE12256.1"/>
    </source>
</evidence>
<organism evidence="2 3">
    <name type="scientific">Vigna unguiculata</name>
    <name type="common">Cowpea</name>
    <dbReference type="NCBI Taxonomy" id="3917"/>
    <lineage>
        <taxon>Eukaryota</taxon>
        <taxon>Viridiplantae</taxon>
        <taxon>Streptophyta</taxon>
        <taxon>Embryophyta</taxon>
        <taxon>Tracheophyta</taxon>
        <taxon>Spermatophyta</taxon>
        <taxon>Magnoliopsida</taxon>
        <taxon>eudicotyledons</taxon>
        <taxon>Gunneridae</taxon>
        <taxon>Pentapetalae</taxon>
        <taxon>rosids</taxon>
        <taxon>fabids</taxon>
        <taxon>Fabales</taxon>
        <taxon>Fabaceae</taxon>
        <taxon>Papilionoideae</taxon>
        <taxon>50 kb inversion clade</taxon>
        <taxon>NPAAA clade</taxon>
        <taxon>indigoferoid/millettioid clade</taxon>
        <taxon>Phaseoleae</taxon>
        <taxon>Vigna</taxon>
    </lineage>
</organism>
<dbReference type="EMBL" id="CP039354">
    <property type="protein sequence ID" value="QCE12256.1"/>
    <property type="molecule type" value="Genomic_DNA"/>
</dbReference>